<keyword evidence="4 5" id="KW-0406">Ion transport</keyword>
<comment type="subunit">
    <text evidence="5">V-ATPase is a heteromultimeric enzyme made up of two complexes: the ATP-hydrolytic V1 complex and the proton translocation V0 complex.</text>
</comment>
<reference evidence="8" key="1">
    <citation type="submission" date="2022-11" db="UniProtKB">
        <authorList>
            <consortium name="WormBaseParasite"/>
        </authorList>
    </citation>
    <scope>IDENTIFICATION</scope>
</reference>
<dbReference type="PANTHER" id="PTHR12713">
    <property type="entry name" value="VACUOLAR ATP SYNTHASE SUBUNIT G"/>
    <property type="match status" value="1"/>
</dbReference>
<evidence type="ECO:0000256" key="5">
    <source>
        <dbReference type="RuleBase" id="RU364019"/>
    </source>
</evidence>
<keyword evidence="3 5" id="KW-0375">Hydrogen ion transport</keyword>
<accession>A0A915KU04</accession>
<protein>
    <recommendedName>
        <fullName evidence="5">V-type proton ATPase subunit G</fullName>
    </recommendedName>
</protein>
<dbReference type="AlphaFoldDB" id="A0A915KU04"/>
<evidence type="ECO:0000256" key="3">
    <source>
        <dbReference type="ARBA" id="ARBA00022781"/>
    </source>
</evidence>
<feature type="coiled-coil region" evidence="6">
    <location>
        <begin position="8"/>
        <end position="98"/>
    </location>
</feature>
<comment type="similarity">
    <text evidence="1 5">Belongs to the V-ATPase G subunit family.</text>
</comment>
<dbReference type="GO" id="GO:0098793">
    <property type="term" value="C:presynapse"/>
    <property type="evidence" value="ECO:0007669"/>
    <property type="project" value="GOC"/>
</dbReference>
<dbReference type="OMA" id="ARKYRQD"/>
<keyword evidence="2 5" id="KW-0813">Transport</keyword>
<dbReference type="InterPro" id="IPR005124">
    <property type="entry name" value="V-ATPase_G"/>
</dbReference>
<dbReference type="Pfam" id="PF03179">
    <property type="entry name" value="V-ATPase_G"/>
    <property type="match status" value="1"/>
</dbReference>
<proteinExistence type="inferred from homology"/>
<dbReference type="PANTHER" id="PTHR12713:SF11">
    <property type="entry name" value="V-TYPE PROTON ATPASE SUBUNIT G"/>
    <property type="match status" value="1"/>
</dbReference>
<evidence type="ECO:0000313" key="8">
    <source>
        <dbReference type="WBParaSite" id="nRc.2.0.1.t41073-RA"/>
    </source>
</evidence>
<evidence type="ECO:0000256" key="2">
    <source>
        <dbReference type="ARBA" id="ARBA00022448"/>
    </source>
</evidence>
<sequence length="118" mass="13695">MASQTAGIQQLLGAEKKAAEKINDARKRKAKRLKQATEEAKAEIEKCRQEREAVFRDYEAKFLGSKDDVQQRIELETRQNLEHMQQSVNNNKENVIKEILSLVCQIEPKVHHNLRLNQ</sequence>
<keyword evidence="7" id="KW-1185">Reference proteome</keyword>
<dbReference type="GO" id="GO:0000221">
    <property type="term" value="C:vacuolar proton-transporting V-type ATPase, V1 domain"/>
    <property type="evidence" value="ECO:0007669"/>
    <property type="project" value="TreeGrafter"/>
</dbReference>
<dbReference type="Proteomes" id="UP000887565">
    <property type="component" value="Unplaced"/>
</dbReference>
<dbReference type="WBParaSite" id="nRc.2.0.1.t41073-RA">
    <property type="protein sequence ID" value="nRc.2.0.1.t41073-RA"/>
    <property type="gene ID" value="nRc.2.0.1.g41073"/>
</dbReference>
<evidence type="ECO:0000313" key="7">
    <source>
        <dbReference type="Proteomes" id="UP000887565"/>
    </source>
</evidence>
<name>A0A915KU04_ROMCU</name>
<dbReference type="FunFam" id="1.20.5.2950:FF:000001">
    <property type="entry name" value="V-type proton ATPase subunit G"/>
    <property type="match status" value="1"/>
</dbReference>
<comment type="function">
    <text evidence="5">Subunit of the V1 complex of vacuolar(H+)-ATPase (V-ATPase), a multisubunit enzyme composed of a peripheral complex (V1) that hydrolyzes ATP and a membrane integral complex (V0) that translocates protons. V-ATPase is responsible for acidifying and maintaining the pH of intracellular compartments and in some cell types, is targeted to the plasma membrane, where it is responsible for acidifying the extracellular environment.</text>
</comment>
<dbReference type="NCBIfam" id="TIGR01147">
    <property type="entry name" value="V_ATP_synt_G"/>
    <property type="match status" value="1"/>
</dbReference>
<keyword evidence="6" id="KW-0175">Coiled coil</keyword>
<organism evidence="7 8">
    <name type="scientific">Romanomermis culicivorax</name>
    <name type="common">Nematode worm</name>
    <dbReference type="NCBI Taxonomy" id="13658"/>
    <lineage>
        <taxon>Eukaryota</taxon>
        <taxon>Metazoa</taxon>
        <taxon>Ecdysozoa</taxon>
        <taxon>Nematoda</taxon>
        <taxon>Enoplea</taxon>
        <taxon>Dorylaimia</taxon>
        <taxon>Mermithida</taxon>
        <taxon>Mermithoidea</taxon>
        <taxon>Mermithidae</taxon>
        <taxon>Romanomermis</taxon>
    </lineage>
</organism>
<dbReference type="GO" id="GO:0097401">
    <property type="term" value="P:synaptic vesicle lumen acidification"/>
    <property type="evidence" value="ECO:0007669"/>
    <property type="project" value="TreeGrafter"/>
</dbReference>
<evidence type="ECO:0000256" key="4">
    <source>
        <dbReference type="ARBA" id="ARBA00023065"/>
    </source>
</evidence>
<dbReference type="Gene3D" id="1.20.5.2950">
    <property type="match status" value="1"/>
</dbReference>
<dbReference type="GO" id="GO:0046961">
    <property type="term" value="F:proton-transporting ATPase activity, rotational mechanism"/>
    <property type="evidence" value="ECO:0007669"/>
    <property type="project" value="InterPro"/>
</dbReference>
<evidence type="ECO:0000256" key="1">
    <source>
        <dbReference type="ARBA" id="ARBA00010066"/>
    </source>
</evidence>
<evidence type="ECO:0000256" key="6">
    <source>
        <dbReference type="SAM" id="Coils"/>
    </source>
</evidence>
<dbReference type="GO" id="GO:0016887">
    <property type="term" value="F:ATP hydrolysis activity"/>
    <property type="evidence" value="ECO:0007669"/>
    <property type="project" value="TreeGrafter"/>
</dbReference>